<protein>
    <submittedName>
        <fullName evidence="1">Uncharacterized protein</fullName>
    </submittedName>
</protein>
<proteinExistence type="predicted"/>
<organism evidence="1">
    <name type="scientific">Myoviridae sp. ctplG2</name>
    <dbReference type="NCBI Taxonomy" id="2826700"/>
    <lineage>
        <taxon>Viruses</taxon>
        <taxon>Duplodnaviria</taxon>
        <taxon>Heunggongvirae</taxon>
        <taxon>Uroviricota</taxon>
        <taxon>Caudoviricetes</taxon>
    </lineage>
</organism>
<accession>A0A8S5LWD2</accession>
<evidence type="ECO:0000313" key="1">
    <source>
        <dbReference type="EMBL" id="DAD74167.1"/>
    </source>
</evidence>
<sequence>MVCIYISYREKTEKLSHLHTIGRKASKINSFKGVNLSHTTSHASHLFRR</sequence>
<reference evidence="1" key="1">
    <citation type="journal article" date="2021" name="Proc. Natl. Acad. Sci. U.S.A.">
        <title>A Catalog of Tens of Thousands of Viruses from Human Metagenomes Reveals Hidden Associations with Chronic Diseases.</title>
        <authorList>
            <person name="Tisza M.J."/>
            <person name="Buck C.B."/>
        </authorList>
    </citation>
    <scope>NUCLEOTIDE SEQUENCE</scope>
    <source>
        <strain evidence="1">CtplG2</strain>
    </source>
</reference>
<dbReference type="EMBL" id="BK014753">
    <property type="protein sequence ID" value="DAD74167.1"/>
    <property type="molecule type" value="Genomic_DNA"/>
</dbReference>
<name>A0A8S5LWD2_9CAUD</name>